<sequence length="924" mass="100534">MQPLLSDDVLGLCTSDFPDVCLNTAHTSEPHCYTANRSVARNSSYRTVSLHPRTLLLMGIRLSKQRHKPRISKSQIPWLLRGAIRSNNVETLQYLFSYPNKVDPSMVIGGVCPLNLAVELGHLQMVKILIKAGADICVADAPRYPLHQASIFGRPQIADLLIRSGASVSALTERRQSCLHLLAHQSAERFVETAHVLMQHNCNPNTLDDDGLAPLHRASVEMVKALTSYENTDVNISSRDGDTPLLTVVKDRRDAVLMALLYANQPFADEDQNQQEGEQSSLSPLTTQDLAPNEAKEPPIAADTTGLNHEIYPAESNPVRTSSSKSYNSVASRFTLASATSAVFRANTSTVSDSTFIRAASAASVNWHSVQRCTDNTLKTFGGPFHRTNPCPRSCVFKSSTSHAADEDTGDHAAPMGGEHDDSVLGPSRFRSRLIGLNAKQFRLQSSSHMTGSELPRYAAASSYSGSSHLFGPFRKTENCQRCHSMGNPSDVTGWWQNCDRVQRFLTKAASSVHTPRSDSTTMRQIASTASPLGGTSPMQTCPKPRLDLDRPDKIGMLRMTALMIAAEAGNSGLSMTMALVKAGCSVAAVDKVGMTPLHHACYVGALNVVRYFLEGAAPTNSNSATSNTHSTAPAGFGSSLKVTGGSGNFSGSPAVYGSGLTPSHGACRVIIPDLLDAQDKYGRTPIYLAACRGHTEVVNYLISLNADFHIPNKEHKSPLYISAYFGYLEIANTLLRHGAQVDQTDSHRKTPLYVATYHGRSEIVDILLDAGANVNTADKNGKTPLYVAVLHGHLALAQKLLNAGASVNRVDREGLGPLHMAVKFPKLDIPMVKLLLSYGCDPVNLASFTRWLLVHGIIPQECIHGDDELAQWLHWEECNVKSLKRLCRVAIQRALGNTDSMRIKLRRLPLPEHLLSYVSMKEL</sequence>
<feature type="region of interest" description="Disordered" evidence="4">
    <location>
        <begin position="529"/>
        <end position="548"/>
    </location>
</feature>
<dbReference type="PROSITE" id="PS50088">
    <property type="entry name" value="ANK_REPEAT"/>
    <property type="match status" value="8"/>
</dbReference>
<feature type="repeat" description="ANK" evidence="3">
    <location>
        <begin position="593"/>
        <end position="625"/>
    </location>
</feature>
<dbReference type="SMART" id="SM00248">
    <property type="entry name" value="ANK"/>
    <property type="match status" value="12"/>
</dbReference>
<feature type="repeat" description="ANK" evidence="3">
    <location>
        <begin position="141"/>
        <end position="173"/>
    </location>
</feature>
<gene>
    <name evidence="6" type="ORF">D915_009323</name>
</gene>
<dbReference type="AlphaFoldDB" id="A0A4E0RDU1"/>
<feature type="region of interest" description="Disordered" evidence="4">
    <location>
        <begin position="268"/>
        <end position="307"/>
    </location>
</feature>
<dbReference type="InterPro" id="IPR002110">
    <property type="entry name" value="Ankyrin_rpt"/>
</dbReference>
<reference evidence="6" key="1">
    <citation type="submission" date="2019-03" db="EMBL/GenBank/DDBJ databases">
        <title>Improved annotation for the trematode Fasciola hepatica.</title>
        <authorList>
            <person name="Choi Y.-J."/>
            <person name="Martin J."/>
            <person name="Mitreva M."/>
        </authorList>
    </citation>
    <scope>NUCLEOTIDE SEQUENCE [LARGE SCALE GENOMIC DNA]</scope>
</reference>
<dbReference type="InterPro" id="IPR036770">
    <property type="entry name" value="Ankyrin_rpt-contain_sf"/>
</dbReference>
<evidence type="ECO:0000256" key="4">
    <source>
        <dbReference type="SAM" id="MobiDB-lite"/>
    </source>
</evidence>
<dbReference type="GO" id="GO:0035556">
    <property type="term" value="P:intracellular signal transduction"/>
    <property type="evidence" value="ECO:0007669"/>
    <property type="project" value="InterPro"/>
</dbReference>
<evidence type="ECO:0000313" key="7">
    <source>
        <dbReference type="Proteomes" id="UP000230066"/>
    </source>
</evidence>
<keyword evidence="2 3" id="KW-0040">ANK repeat</keyword>
<feature type="repeat" description="ANK" evidence="3">
    <location>
        <begin position="682"/>
        <end position="714"/>
    </location>
</feature>
<feature type="repeat" description="ANK" evidence="3">
    <location>
        <begin position="814"/>
        <end position="842"/>
    </location>
</feature>
<feature type="domain" description="SOCS box" evidence="5">
    <location>
        <begin position="869"/>
        <end position="924"/>
    </location>
</feature>
<feature type="region of interest" description="Disordered" evidence="4">
    <location>
        <begin position="402"/>
        <end position="424"/>
    </location>
</feature>
<feature type="repeat" description="ANK" evidence="3">
    <location>
        <begin position="109"/>
        <end position="141"/>
    </location>
</feature>
<dbReference type="Pfam" id="PF12796">
    <property type="entry name" value="Ank_2"/>
    <property type="match status" value="3"/>
</dbReference>
<name>A0A4E0RDU1_FASHE</name>
<feature type="compositionally biased region" description="Polar residues" evidence="4">
    <location>
        <begin position="274"/>
        <end position="290"/>
    </location>
</feature>
<dbReference type="PRINTS" id="PR01415">
    <property type="entry name" value="ANKYRIN"/>
</dbReference>
<evidence type="ECO:0000256" key="2">
    <source>
        <dbReference type="ARBA" id="ARBA00023043"/>
    </source>
</evidence>
<dbReference type="Gene3D" id="1.25.40.20">
    <property type="entry name" value="Ankyrin repeat-containing domain"/>
    <property type="match status" value="3"/>
</dbReference>
<accession>A0A4E0RDU1</accession>
<keyword evidence="7" id="KW-1185">Reference proteome</keyword>
<dbReference type="Pfam" id="PF00023">
    <property type="entry name" value="Ank"/>
    <property type="match status" value="2"/>
</dbReference>
<dbReference type="InterPro" id="IPR001496">
    <property type="entry name" value="SOCS_box"/>
</dbReference>
<proteinExistence type="predicted"/>
<feature type="repeat" description="ANK" evidence="3">
    <location>
        <begin position="715"/>
        <end position="747"/>
    </location>
</feature>
<evidence type="ECO:0000313" key="6">
    <source>
        <dbReference type="EMBL" id="THD19968.1"/>
    </source>
</evidence>
<organism evidence="6 7">
    <name type="scientific">Fasciola hepatica</name>
    <name type="common">Liver fluke</name>
    <dbReference type="NCBI Taxonomy" id="6192"/>
    <lineage>
        <taxon>Eukaryota</taxon>
        <taxon>Metazoa</taxon>
        <taxon>Spiralia</taxon>
        <taxon>Lophotrochozoa</taxon>
        <taxon>Platyhelminthes</taxon>
        <taxon>Trematoda</taxon>
        <taxon>Digenea</taxon>
        <taxon>Plagiorchiida</taxon>
        <taxon>Echinostomata</taxon>
        <taxon>Echinostomatoidea</taxon>
        <taxon>Fasciolidae</taxon>
        <taxon>Fasciola</taxon>
    </lineage>
</organism>
<feature type="repeat" description="ANK" evidence="3">
    <location>
        <begin position="748"/>
        <end position="780"/>
    </location>
</feature>
<dbReference type="SMART" id="SM00969">
    <property type="entry name" value="SOCS_box"/>
    <property type="match status" value="1"/>
</dbReference>
<evidence type="ECO:0000256" key="1">
    <source>
        <dbReference type="ARBA" id="ARBA00022737"/>
    </source>
</evidence>
<dbReference type="Proteomes" id="UP000230066">
    <property type="component" value="Unassembled WGS sequence"/>
</dbReference>
<dbReference type="SUPFAM" id="SSF158235">
    <property type="entry name" value="SOCS box-like"/>
    <property type="match status" value="1"/>
</dbReference>
<dbReference type="PANTHER" id="PTHR24198:SF165">
    <property type="entry name" value="ANKYRIN REPEAT-CONTAINING PROTEIN-RELATED"/>
    <property type="match status" value="1"/>
</dbReference>
<dbReference type="PANTHER" id="PTHR24198">
    <property type="entry name" value="ANKYRIN REPEAT AND PROTEIN KINASE DOMAIN-CONTAINING PROTEIN"/>
    <property type="match status" value="1"/>
</dbReference>
<evidence type="ECO:0000259" key="5">
    <source>
        <dbReference type="PROSITE" id="PS50225"/>
    </source>
</evidence>
<dbReference type="InterPro" id="IPR036036">
    <property type="entry name" value="SOCS_box-like_dom_sf"/>
</dbReference>
<dbReference type="PROSITE" id="PS50297">
    <property type="entry name" value="ANK_REP_REGION"/>
    <property type="match status" value="7"/>
</dbReference>
<dbReference type="PROSITE" id="PS50225">
    <property type="entry name" value="SOCS"/>
    <property type="match status" value="1"/>
</dbReference>
<dbReference type="EMBL" id="JXXN02005335">
    <property type="protein sequence ID" value="THD19968.1"/>
    <property type="molecule type" value="Genomic_DNA"/>
</dbReference>
<dbReference type="SUPFAM" id="SSF48403">
    <property type="entry name" value="Ankyrin repeat"/>
    <property type="match status" value="2"/>
</dbReference>
<keyword evidence="1" id="KW-0677">Repeat</keyword>
<evidence type="ECO:0000256" key="3">
    <source>
        <dbReference type="PROSITE-ProRule" id="PRU00023"/>
    </source>
</evidence>
<comment type="caution">
    <text evidence="6">The sequence shown here is derived from an EMBL/GenBank/DDBJ whole genome shotgun (WGS) entry which is preliminary data.</text>
</comment>
<dbReference type="Pfam" id="PF07525">
    <property type="entry name" value="SOCS_box"/>
    <property type="match status" value="1"/>
</dbReference>
<feature type="repeat" description="ANK" evidence="3">
    <location>
        <begin position="781"/>
        <end position="813"/>
    </location>
</feature>
<protein>
    <submittedName>
        <fullName evidence="6">Ankyrin 23:unc44</fullName>
    </submittedName>
</protein>